<protein>
    <submittedName>
        <fullName evidence="1">Uncharacterized protein</fullName>
    </submittedName>
</protein>
<gene>
    <name evidence="1" type="ORF">MPL3365_100204</name>
</gene>
<organism evidence="1 2">
    <name type="scientific">Mesorhizobium plurifarium</name>
    <dbReference type="NCBI Taxonomy" id="69974"/>
    <lineage>
        <taxon>Bacteria</taxon>
        <taxon>Pseudomonadati</taxon>
        <taxon>Pseudomonadota</taxon>
        <taxon>Alphaproteobacteria</taxon>
        <taxon>Hyphomicrobiales</taxon>
        <taxon>Phyllobacteriaceae</taxon>
        <taxon>Mesorhizobium</taxon>
    </lineage>
</organism>
<dbReference type="AlphaFoldDB" id="A0A090G0U3"/>
<sequence length="217" mass="23856">MKAKKNRPVWPGGRLVQSEQFREKCVTFRFGDFAVTFRPELRKNKEIEHETETREAVFGRHHGHPALAVLDLLDRLRHQLVHGAADLMVGLVDAGGIEILADLAENIVVARFLDIGDHNFLGIGLGIGAGFAEFLGGPQAKRLVAARRGLEAKFLVEGEFALEALFAVFHAAHDVPPINPIRLAVNMCDGQAQTKRPRAGQYGSWHAALRHFGSESG</sequence>
<dbReference type="EMBL" id="CCNE01000002">
    <property type="protein sequence ID" value="CDX49753.1"/>
    <property type="molecule type" value="Genomic_DNA"/>
</dbReference>
<accession>A0A090G0U3</accession>
<dbReference type="Proteomes" id="UP000046122">
    <property type="component" value="Unassembled WGS sequence"/>
</dbReference>
<reference evidence="1 2" key="1">
    <citation type="submission" date="2014-08" db="EMBL/GenBank/DDBJ databases">
        <authorList>
            <person name="Moulin Lionel"/>
        </authorList>
    </citation>
    <scope>NUCLEOTIDE SEQUENCE [LARGE SCALE GENOMIC DNA]</scope>
</reference>
<evidence type="ECO:0000313" key="2">
    <source>
        <dbReference type="Proteomes" id="UP000046122"/>
    </source>
</evidence>
<proteinExistence type="predicted"/>
<evidence type="ECO:0000313" key="1">
    <source>
        <dbReference type="EMBL" id="CDX49753.1"/>
    </source>
</evidence>
<name>A0A090G0U3_MESPL</name>